<dbReference type="EMBL" id="ASPP01024426">
    <property type="protein sequence ID" value="ETO09026.1"/>
    <property type="molecule type" value="Genomic_DNA"/>
</dbReference>
<protein>
    <submittedName>
        <fullName evidence="1">Uncharacterized protein</fullName>
    </submittedName>
</protein>
<evidence type="ECO:0000313" key="2">
    <source>
        <dbReference type="Proteomes" id="UP000023152"/>
    </source>
</evidence>
<name>X6M5V9_RETFI</name>
<reference evidence="1 2" key="1">
    <citation type="journal article" date="2013" name="Curr. Biol.">
        <title>The Genome of the Foraminiferan Reticulomyxa filosa.</title>
        <authorList>
            <person name="Glockner G."/>
            <person name="Hulsmann N."/>
            <person name="Schleicher M."/>
            <person name="Noegel A.A."/>
            <person name="Eichinger L."/>
            <person name="Gallinger C."/>
            <person name="Pawlowski J."/>
            <person name="Sierra R."/>
            <person name="Euteneuer U."/>
            <person name="Pillet L."/>
            <person name="Moustafa A."/>
            <person name="Platzer M."/>
            <person name="Groth M."/>
            <person name="Szafranski K."/>
            <person name="Schliwa M."/>
        </authorList>
    </citation>
    <scope>NUCLEOTIDE SEQUENCE [LARGE SCALE GENOMIC DNA]</scope>
</reference>
<comment type="caution">
    <text evidence="1">The sequence shown here is derived from an EMBL/GenBank/DDBJ whole genome shotgun (WGS) entry which is preliminary data.</text>
</comment>
<sequence>MIKLCYFVQRIKMKMTSWLYFIKCMFSKINEFFSEHRTRYVNLFGNSEALIQCSYPLLFEFAFLIEFFLLFRIKNECTNELSKEETRGDKRCFQQHQQRRMQEVLKSGPYLDCLFQISKYNYIEKQRQPLEYGTLDNNESQNETNCIKRNTKQINVLTCYIIEEIVQTKLPKYIYLAMLCSFLSCVHSKVVISFGLLLLDNNNGIQSNAPLATANTIGEEHRESALVQL</sequence>
<proteinExistence type="predicted"/>
<keyword evidence="2" id="KW-1185">Reference proteome</keyword>
<dbReference type="Proteomes" id="UP000023152">
    <property type="component" value="Unassembled WGS sequence"/>
</dbReference>
<accession>X6M5V9</accession>
<organism evidence="1 2">
    <name type="scientific">Reticulomyxa filosa</name>
    <dbReference type="NCBI Taxonomy" id="46433"/>
    <lineage>
        <taxon>Eukaryota</taxon>
        <taxon>Sar</taxon>
        <taxon>Rhizaria</taxon>
        <taxon>Retaria</taxon>
        <taxon>Foraminifera</taxon>
        <taxon>Monothalamids</taxon>
        <taxon>Reticulomyxidae</taxon>
        <taxon>Reticulomyxa</taxon>
    </lineage>
</organism>
<evidence type="ECO:0000313" key="1">
    <source>
        <dbReference type="EMBL" id="ETO09026.1"/>
    </source>
</evidence>
<gene>
    <name evidence="1" type="ORF">RFI_28359</name>
</gene>
<dbReference type="AlphaFoldDB" id="X6M5V9"/>